<protein>
    <submittedName>
        <fullName evidence="1">Gp2</fullName>
    </submittedName>
</protein>
<evidence type="ECO:0000313" key="1">
    <source>
        <dbReference type="EMBL" id="AHA44482.1"/>
    </source>
</evidence>
<sequence>MQTRHFTTCIASTTPQSTTTLKTDEFVGAIDASVAPTPSNIISFSDVPQVVTAPVAKDAHSPSHFPSDAPNEMMARVRKLIPFVWTTTQAAESVYGISPINELLNSLATSVDYTHWEFVKYRRCVIRLTLNTSRFYRGALLLTMVPGTIGSTQQDRYSSLPLSTLPSTIIDATSTSTVEIAIPWLSTRPKEPTSFFTGFNPGFLALTVLSPLVSESDLGVTVAASLSLEAYFDSPELFDPSDTGLTVPPLAARLVIPPKAITPAYTQGPGTRAVSQEAAAKVEKGTLTQIAETVSSISSSLSSVPLIGGFATGVSLISSALGSVFDWFGLSKPLNVSTPRYVIPTRDMFIQTFHGVLASSPLSCDILPYVSTDPHLVADTSDGCSLMRLACTPSLIQKYNLVNTVPSTPILLGTLAVAPNVGYTDGTNTAFSNSGYAASFFRYWRGTMAFKVYIPASVMSRTRLVITHSFDRPTVWSENLRAEYYEIQGSTTIDIEVPWIMPDPYMPLSLPTKNTAQNPNANGYLTLWSATSLVNDNPGVSPPPLTAFIWSMCTPQTQFAGYRNPTASRLVSFTNAQGSFSARSTDMVDGITCETDIVSLREILHRPYTTLPATVVPAVAPAAFSVLTSPLIKYILYKFRYFRGSFNVTFRARAPFTGPIIIANTIDPDEGVYWYNSESPTFTVTVPYSSSAVARTTASFAPIVSLPQIYLSAPYAAANVILDVSISMGDDFSVGVQGFSPYLIG</sequence>
<reference evidence="1" key="1">
    <citation type="journal article" date="2015" name="Genome Announc.">
        <title>Draft Genome Sequence of Picalivirus D Recovered from San Francisco Wastewater.</title>
        <authorList>
            <person name="Greninger A.L."/>
            <person name="DeRisi J.L."/>
        </authorList>
    </citation>
    <scope>NUCLEOTIDE SEQUENCE</scope>
    <source>
        <strain evidence="1">SF1</strain>
    </source>
</reference>
<dbReference type="InterPro" id="IPR029053">
    <property type="entry name" value="Viral_coat"/>
</dbReference>
<name>V5L182_9VIRU</name>
<proteinExistence type="predicted"/>
<dbReference type="SUPFAM" id="SSF88633">
    <property type="entry name" value="Positive stranded ssRNA viruses"/>
    <property type="match status" value="3"/>
</dbReference>
<dbReference type="Gene3D" id="2.60.120.20">
    <property type="match status" value="2"/>
</dbReference>
<organism evidence="1">
    <name type="scientific">Picalivirus D</name>
    <dbReference type="NCBI Taxonomy" id="1419328"/>
    <lineage>
        <taxon>Viruses</taxon>
        <taxon>environmental samples</taxon>
    </lineage>
</organism>
<dbReference type="EMBL" id="KF478837">
    <property type="protein sequence ID" value="AHA44482.1"/>
    <property type="molecule type" value="Genomic_RNA"/>
</dbReference>
<accession>V5L182</accession>